<keyword evidence="8" id="KW-1185">Reference proteome</keyword>
<protein>
    <submittedName>
        <fullName evidence="7">YihY/virulence factor BrkB family protein</fullName>
    </submittedName>
</protein>
<feature type="transmembrane region" description="Helical" evidence="6">
    <location>
        <begin position="128"/>
        <end position="151"/>
    </location>
</feature>
<dbReference type="PIRSF" id="PIRSF035875">
    <property type="entry name" value="RNase_BN"/>
    <property type="match status" value="1"/>
</dbReference>
<evidence type="ECO:0000256" key="5">
    <source>
        <dbReference type="ARBA" id="ARBA00023136"/>
    </source>
</evidence>
<evidence type="ECO:0000313" key="8">
    <source>
        <dbReference type="Proteomes" id="UP000829476"/>
    </source>
</evidence>
<gene>
    <name evidence="7" type="ORF">MQE36_11450</name>
</gene>
<dbReference type="NCBIfam" id="TIGR00765">
    <property type="entry name" value="yihY_not_rbn"/>
    <property type="match status" value="1"/>
</dbReference>
<evidence type="ECO:0000313" key="7">
    <source>
        <dbReference type="EMBL" id="UNY97699.1"/>
    </source>
</evidence>
<keyword evidence="4 6" id="KW-1133">Transmembrane helix</keyword>
<accession>A0ABY3YIP6</accession>
<proteinExistence type="predicted"/>
<evidence type="ECO:0000256" key="6">
    <source>
        <dbReference type="SAM" id="Phobius"/>
    </source>
</evidence>
<feature type="transmembrane region" description="Helical" evidence="6">
    <location>
        <begin position="213"/>
        <end position="231"/>
    </location>
</feature>
<dbReference type="EMBL" id="CP094326">
    <property type="protein sequence ID" value="UNY97699.1"/>
    <property type="molecule type" value="Genomic_DNA"/>
</dbReference>
<dbReference type="Proteomes" id="UP000829476">
    <property type="component" value="Chromosome"/>
</dbReference>
<dbReference type="RefSeq" id="WP_242936110.1">
    <property type="nucleotide sequence ID" value="NZ_CP094326.1"/>
</dbReference>
<feature type="transmembrane region" description="Helical" evidence="6">
    <location>
        <begin position="163"/>
        <end position="187"/>
    </location>
</feature>
<evidence type="ECO:0000256" key="4">
    <source>
        <dbReference type="ARBA" id="ARBA00022989"/>
    </source>
</evidence>
<evidence type="ECO:0000256" key="1">
    <source>
        <dbReference type="ARBA" id="ARBA00004651"/>
    </source>
</evidence>
<keyword evidence="3 6" id="KW-0812">Transmembrane</keyword>
<keyword evidence="5 6" id="KW-0472">Membrane</keyword>
<feature type="transmembrane region" description="Helical" evidence="6">
    <location>
        <begin position="57"/>
        <end position="80"/>
    </location>
</feature>
<name>A0ABY3YIP6_9FLAO</name>
<feature type="transmembrane region" description="Helical" evidence="6">
    <location>
        <begin position="243"/>
        <end position="263"/>
    </location>
</feature>
<dbReference type="PANTHER" id="PTHR30213">
    <property type="entry name" value="INNER MEMBRANE PROTEIN YHJD"/>
    <property type="match status" value="1"/>
</dbReference>
<feature type="transmembrane region" description="Helical" evidence="6">
    <location>
        <begin position="275"/>
        <end position="299"/>
    </location>
</feature>
<organism evidence="7 8">
    <name type="scientific">Zhouia spongiae</name>
    <dbReference type="NCBI Taxonomy" id="2202721"/>
    <lineage>
        <taxon>Bacteria</taxon>
        <taxon>Pseudomonadati</taxon>
        <taxon>Bacteroidota</taxon>
        <taxon>Flavobacteriia</taxon>
        <taxon>Flavobacteriales</taxon>
        <taxon>Flavobacteriaceae</taxon>
        <taxon>Zhouia</taxon>
    </lineage>
</organism>
<keyword evidence="2" id="KW-1003">Cell membrane</keyword>
<dbReference type="InterPro" id="IPR017039">
    <property type="entry name" value="Virul_fac_BrkB"/>
</dbReference>
<reference evidence="7 8" key="1">
    <citation type="journal article" date="2018" name="Int. J. Syst. Evol. Microbiol.">
        <title>Zhouia spongiae sp. nov., isolated from a marine sponge.</title>
        <authorList>
            <person name="Zhuang L."/>
            <person name="Lin B."/>
            <person name="Qin F."/>
            <person name="Luo L."/>
        </authorList>
    </citation>
    <scope>NUCLEOTIDE SEQUENCE [LARGE SCALE GENOMIC DNA]</scope>
    <source>
        <strain evidence="7 8">HN-Y44</strain>
    </source>
</reference>
<sequence>MSTEIEEKLAKIPVVNQVVGFLKKIKLPGFEGLSIYDLLEMYITGIVKGALTYRASAISFSFFMAIFPFLLFVLNLIPFVSDLTGVENFQEDFLTFINSLLPPQTADLFDRIITDIVNNRRGGLLSSVFFLSIFLMANGINAIFGGFETSYHVRITRNVIKQYFMSVAVALILAFMLLFGVAAFVYFEVYIGEALRTDDAMLSAQKTISLGRYLFFVLIVYISSALLYYFGTAEGKLSKFFSPGALLTTVLIMLSTYLFGIYIENFSKYNELYGFIGALLILMLYIWLNSNVLLLGFELNATLRSLKRRLN</sequence>
<evidence type="ECO:0000256" key="2">
    <source>
        <dbReference type="ARBA" id="ARBA00022475"/>
    </source>
</evidence>
<dbReference type="PANTHER" id="PTHR30213:SF0">
    <property type="entry name" value="UPF0761 MEMBRANE PROTEIN YIHY"/>
    <property type="match status" value="1"/>
</dbReference>
<comment type="subcellular location">
    <subcellularLocation>
        <location evidence="1">Cell membrane</location>
        <topology evidence="1">Multi-pass membrane protein</topology>
    </subcellularLocation>
</comment>
<dbReference type="Pfam" id="PF03631">
    <property type="entry name" value="Virul_fac_BrkB"/>
    <property type="match status" value="1"/>
</dbReference>
<evidence type="ECO:0000256" key="3">
    <source>
        <dbReference type="ARBA" id="ARBA00022692"/>
    </source>
</evidence>